<gene>
    <name evidence="10" type="ORF">H2509_18015</name>
</gene>
<dbReference type="GO" id="GO:0016763">
    <property type="term" value="F:pentosyltransferase activity"/>
    <property type="evidence" value="ECO:0007669"/>
    <property type="project" value="TreeGrafter"/>
</dbReference>
<keyword evidence="3" id="KW-0328">Glycosyltransferase</keyword>
<protein>
    <submittedName>
        <fullName evidence="10">Glycosyltransferase family 39 protein</fullName>
    </submittedName>
</protein>
<reference evidence="10 11" key="1">
    <citation type="submission" date="2020-07" db="EMBL/GenBank/DDBJ databases">
        <title>Stappia sp., F7233, whole genome shotgun sequencing project.</title>
        <authorList>
            <person name="Jiang S."/>
            <person name="Liu Z.W."/>
            <person name="Du Z.J."/>
        </authorList>
    </citation>
    <scope>NUCLEOTIDE SEQUENCE [LARGE SCALE GENOMIC DNA]</scope>
    <source>
        <strain evidence="10 11">F7233</strain>
    </source>
</reference>
<dbReference type="InterPro" id="IPR050297">
    <property type="entry name" value="LipidA_mod_glycosyltrf_83"/>
</dbReference>
<name>A0A839AJ19_9HYPH</name>
<evidence type="ECO:0000256" key="1">
    <source>
        <dbReference type="ARBA" id="ARBA00004651"/>
    </source>
</evidence>
<organism evidence="10 11">
    <name type="scientific">Stappia albiluteola</name>
    <dbReference type="NCBI Taxonomy" id="2758565"/>
    <lineage>
        <taxon>Bacteria</taxon>
        <taxon>Pseudomonadati</taxon>
        <taxon>Pseudomonadota</taxon>
        <taxon>Alphaproteobacteria</taxon>
        <taxon>Hyphomicrobiales</taxon>
        <taxon>Stappiaceae</taxon>
        <taxon>Stappia</taxon>
    </lineage>
</organism>
<proteinExistence type="predicted"/>
<feature type="transmembrane region" description="Helical" evidence="8">
    <location>
        <begin position="200"/>
        <end position="219"/>
    </location>
</feature>
<feature type="transmembrane region" description="Helical" evidence="8">
    <location>
        <begin position="248"/>
        <end position="272"/>
    </location>
</feature>
<evidence type="ECO:0000256" key="5">
    <source>
        <dbReference type="ARBA" id="ARBA00022692"/>
    </source>
</evidence>
<dbReference type="PANTHER" id="PTHR33908:SF11">
    <property type="entry name" value="MEMBRANE PROTEIN"/>
    <property type="match status" value="1"/>
</dbReference>
<keyword evidence="4 10" id="KW-0808">Transferase</keyword>
<keyword evidence="2" id="KW-1003">Cell membrane</keyword>
<dbReference type="Pfam" id="PF13231">
    <property type="entry name" value="PMT_2"/>
    <property type="match status" value="1"/>
</dbReference>
<evidence type="ECO:0000313" key="11">
    <source>
        <dbReference type="Proteomes" id="UP000541109"/>
    </source>
</evidence>
<feature type="transmembrane region" description="Helical" evidence="8">
    <location>
        <begin position="157"/>
        <end position="188"/>
    </location>
</feature>
<evidence type="ECO:0000256" key="3">
    <source>
        <dbReference type="ARBA" id="ARBA00022676"/>
    </source>
</evidence>
<dbReference type="RefSeq" id="WP_182167859.1">
    <property type="nucleotide sequence ID" value="NZ_JACFXV010000065.1"/>
</dbReference>
<evidence type="ECO:0000313" key="10">
    <source>
        <dbReference type="EMBL" id="MBA5779028.1"/>
    </source>
</evidence>
<dbReference type="GO" id="GO:0005886">
    <property type="term" value="C:plasma membrane"/>
    <property type="evidence" value="ECO:0007669"/>
    <property type="project" value="UniProtKB-SubCell"/>
</dbReference>
<sequence>MKTTQRDIALPAYLRPAALVAIVLALTLVRLWVGSQAGLAEDEAYYRLWGLSPAFGYLDHPPMVGWWIALGQTFLGDTALAVRITGILAAALGSLVLWRTADILFGRTVAGWSVLLFNATVLIGVGSLIATPDAPSVFFWGLGLWAVAELIRSQNPYWWLAVGLFAGLGLVSKYSVLFFGAGLVLWLLFMAKGRRWLTAWQLWVGGALAVLVFLPVLLWNAGHEWASFAKQFGRAVPEGFTLKYLAEFVGALAGLLNPLVALLAVAGFVQLVGQMRQGDEKAGLIVLGVLPFIAYLVFHSFHARVQGNWPAPLFPAFAMMAGVAAANLPKALPRFWRGVRQAAVPLGIVVSLLVMLHAAMPFTGAFARRDPTHQTRGWEEIAAGVERIAADQGAAWVASNNYAPASQLAFALRGRLPVEQLNERIRYVMQAPLDEDIVAKPALFITRARNDPGADYLRQRFGSVERLPDLTRQSLGTPIEDLVVYRVADPVGDPRDPVFPAEG</sequence>
<feature type="transmembrane region" description="Helical" evidence="8">
    <location>
        <begin position="109"/>
        <end position="130"/>
    </location>
</feature>
<dbReference type="EMBL" id="JACFXV010000065">
    <property type="protein sequence ID" value="MBA5779028.1"/>
    <property type="molecule type" value="Genomic_DNA"/>
</dbReference>
<feature type="transmembrane region" description="Helical" evidence="8">
    <location>
        <begin position="344"/>
        <end position="367"/>
    </location>
</feature>
<evidence type="ECO:0000256" key="6">
    <source>
        <dbReference type="ARBA" id="ARBA00022989"/>
    </source>
</evidence>
<evidence type="ECO:0000256" key="8">
    <source>
        <dbReference type="SAM" id="Phobius"/>
    </source>
</evidence>
<evidence type="ECO:0000256" key="2">
    <source>
        <dbReference type="ARBA" id="ARBA00022475"/>
    </source>
</evidence>
<feature type="transmembrane region" description="Helical" evidence="8">
    <location>
        <begin position="313"/>
        <end position="332"/>
    </location>
</feature>
<evidence type="ECO:0000256" key="4">
    <source>
        <dbReference type="ARBA" id="ARBA00022679"/>
    </source>
</evidence>
<dbReference type="Proteomes" id="UP000541109">
    <property type="component" value="Unassembled WGS sequence"/>
</dbReference>
<dbReference type="AlphaFoldDB" id="A0A839AJ19"/>
<keyword evidence="7 8" id="KW-0472">Membrane</keyword>
<evidence type="ECO:0000256" key="7">
    <source>
        <dbReference type="ARBA" id="ARBA00023136"/>
    </source>
</evidence>
<evidence type="ECO:0000259" key="9">
    <source>
        <dbReference type="Pfam" id="PF13231"/>
    </source>
</evidence>
<accession>A0A839AJ19</accession>
<feature type="transmembrane region" description="Helical" evidence="8">
    <location>
        <begin position="64"/>
        <end position="97"/>
    </location>
</feature>
<feature type="domain" description="Glycosyltransferase RgtA/B/C/D-like" evidence="9">
    <location>
        <begin position="59"/>
        <end position="219"/>
    </location>
</feature>
<comment type="caution">
    <text evidence="10">The sequence shown here is derived from an EMBL/GenBank/DDBJ whole genome shotgun (WGS) entry which is preliminary data.</text>
</comment>
<feature type="transmembrane region" description="Helical" evidence="8">
    <location>
        <begin position="284"/>
        <end position="301"/>
    </location>
</feature>
<dbReference type="PANTHER" id="PTHR33908">
    <property type="entry name" value="MANNOSYLTRANSFERASE YKCB-RELATED"/>
    <property type="match status" value="1"/>
</dbReference>
<dbReference type="InterPro" id="IPR038731">
    <property type="entry name" value="RgtA/B/C-like"/>
</dbReference>
<comment type="subcellular location">
    <subcellularLocation>
        <location evidence="1">Cell membrane</location>
        <topology evidence="1">Multi-pass membrane protein</topology>
    </subcellularLocation>
</comment>
<keyword evidence="11" id="KW-1185">Reference proteome</keyword>
<keyword evidence="5 8" id="KW-0812">Transmembrane</keyword>
<dbReference type="GO" id="GO:0009103">
    <property type="term" value="P:lipopolysaccharide biosynthetic process"/>
    <property type="evidence" value="ECO:0007669"/>
    <property type="project" value="UniProtKB-ARBA"/>
</dbReference>
<keyword evidence="6 8" id="KW-1133">Transmembrane helix</keyword>